<dbReference type="Pfam" id="PF14684">
    <property type="entry name" value="Tricorn_C1"/>
    <property type="match status" value="1"/>
</dbReference>
<dbReference type="GO" id="GO:0006508">
    <property type="term" value="P:proteolysis"/>
    <property type="evidence" value="ECO:0007669"/>
    <property type="project" value="InterPro"/>
</dbReference>
<dbReference type="Gene3D" id="3.90.226.10">
    <property type="entry name" value="2-enoyl-CoA Hydratase, Chain A, domain 1"/>
    <property type="match status" value="1"/>
</dbReference>
<dbReference type="GO" id="GO:0008236">
    <property type="term" value="F:serine-type peptidase activity"/>
    <property type="evidence" value="ECO:0007669"/>
    <property type="project" value="InterPro"/>
</dbReference>
<dbReference type="SUPFAM" id="SSF52096">
    <property type="entry name" value="ClpP/crotonase"/>
    <property type="match status" value="1"/>
</dbReference>
<protein>
    <submittedName>
        <fullName evidence="2">Peptidase, S41 family</fullName>
    </submittedName>
</protein>
<dbReference type="InterPro" id="IPR005151">
    <property type="entry name" value="Tail-specific_protease"/>
</dbReference>
<evidence type="ECO:0000313" key="2">
    <source>
        <dbReference type="EMBL" id="EJX10360.1"/>
    </source>
</evidence>
<accession>J9H7U5</accession>
<gene>
    <name evidence="2" type="ORF">EVA_01431</name>
</gene>
<dbReference type="CDD" id="cd07563">
    <property type="entry name" value="Peptidase_S41_IRBP"/>
    <property type="match status" value="1"/>
</dbReference>
<dbReference type="Gene3D" id="3.30.750.44">
    <property type="match status" value="1"/>
</dbReference>
<dbReference type="InterPro" id="IPR029045">
    <property type="entry name" value="ClpP/crotonase-like_dom_sf"/>
</dbReference>
<dbReference type="PANTHER" id="PTHR11261">
    <property type="entry name" value="INTERPHOTORECEPTOR RETINOID-BINDING PROTEIN"/>
    <property type="match status" value="1"/>
</dbReference>
<dbReference type="SMART" id="SM00245">
    <property type="entry name" value="TSPc"/>
    <property type="match status" value="1"/>
</dbReference>
<name>J9H7U5_9ZZZZ</name>
<proteinExistence type="predicted"/>
<sequence>MHLRSHLYSLLFLATCLLIPTSCITEDVYDHSRRGTFEALWHTLDEHYCFFDYKQQEYGLDWNRVYDTYSRTIDEQMTSRQLFEVLSRMTYELRDGHVNLYAAHDVARYGDWFDRYPMNQSDSLERRYLGLSHEYESAAGLKYRILDDQTGYVRCASFSLLFGDGNLQEMMRKLAPCRGLIVDVRSNGGGLLTAAEKLASLFINSPTVGAYMCHKTGRGHNDFSSPQPIELKPFVGLRWQKPVVILTNRRTYSAANSFVMYLKGLPRVTVVGDRTGGGAGMPFSSELPNGWSIRFSACPMFDRHMQSTEMGIDPDVKVDITPADYARSVDTLIETARRLLQTPTAEQQAE</sequence>
<comment type="caution">
    <text evidence="2">The sequence shown here is derived from an EMBL/GenBank/DDBJ whole genome shotgun (WGS) entry which is preliminary data.</text>
</comment>
<dbReference type="EMBL" id="AMCI01000201">
    <property type="protein sequence ID" value="EJX10360.1"/>
    <property type="molecule type" value="Genomic_DNA"/>
</dbReference>
<evidence type="ECO:0000259" key="1">
    <source>
        <dbReference type="SMART" id="SM00245"/>
    </source>
</evidence>
<reference evidence="2" key="1">
    <citation type="journal article" date="2012" name="PLoS ONE">
        <title>Gene sets for utilization of primary and secondary nutrition supplies in the distal gut of endangered iberian lynx.</title>
        <authorList>
            <person name="Alcaide M."/>
            <person name="Messina E."/>
            <person name="Richter M."/>
            <person name="Bargiela R."/>
            <person name="Peplies J."/>
            <person name="Huws S.A."/>
            <person name="Newbold C.J."/>
            <person name="Golyshin P.N."/>
            <person name="Simon M.A."/>
            <person name="Lopez G."/>
            <person name="Yakimov M.M."/>
            <person name="Ferrer M."/>
        </authorList>
    </citation>
    <scope>NUCLEOTIDE SEQUENCE</scope>
</reference>
<feature type="domain" description="Tail specific protease" evidence="1">
    <location>
        <begin position="123"/>
        <end position="319"/>
    </location>
</feature>
<dbReference type="Pfam" id="PF03572">
    <property type="entry name" value="Peptidase_S41"/>
    <property type="match status" value="1"/>
</dbReference>
<dbReference type="InterPro" id="IPR028204">
    <property type="entry name" value="Tricorn_C1"/>
</dbReference>
<organism evidence="2">
    <name type="scientific">gut metagenome</name>
    <dbReference type="NCBI Taxonomy" id="749906"/>
    <lineage>
        <taxon>unclassified sequences</taxon>
        <taxon>metagenomes</taxon>
        <taxon>organismal metagenomes</taxon>
    </lineage>
</organism>
<dbReference type="PANTHER" id="PTHR11261:SF3">
    <property type="entry name" value="RETINOL-BINDING PROTEIN 3"/>
    <property type="match status" value="1"/>
</dbReference>
<dbReference type="AlphaFoldDB" id="J9H7U5"/>